<organism evidence="1 2">
    <name type="scientific">Trifolium medium</name>
    <dbReference type="NCBI Taxonomy" id="97028"/>
    <lineage>
        <taxon>Eukaryota</taxon>
        <taxon>Viridiplantae</taxon>
        <taxon>Streptophyta</taxon>
        <taxon>Embryophyta</taxon>
        <taxon>Tracheophyta</taxon>
        <taxon>Spermatophyta</taxon>
        <taxon>Magnoliopsida</taxon>
        <taxon>eudicotyledons</taxon>
        <taxon>Gunneridae</taxon>
        <taxon>Pentapetalae</taxon>
        <taxon>rosids</taxon>
        <taxon>fabids</taxon>
        <taxon>Fabales</taxon>
        <taxon>Fabaceae</taxon>
        <taxon>Papilionoideae</taxon>
        <taxon>50 kb inversion clade</taxon>
        <taxon>NPAAA clade</taxon>
        <taxon>Hologalegina</taxon>
        <taxon>IRL clade</taxon>
        <taxon>Trifolieae</taxon>
        <taxon>Trifolium</taxon>
    </lineage>
</organism>
<dbReference type="Proteomes" id="UP000265520">
    <property type="component" value="Unassembled WGS sequence"/>
</dbReference>
<reference evidence="1 2" key="1">
    <citation type="journal article" date="2018" name="Front. Plant Sci.">
        <title>Red Clover (Trifolium pratense) and Zigzag Clover (T. medium) - A Picture of Genomic Similarities and Differences.</title>
        <authorList>
            <person name="Dluhosova J."/>
            <person name="Istvanek J."/>
            <person name="Nedelnik J."/>
            <person name="Repkova J."/>
        </authorList>
    </citation>
    <scope>NUCLEOTIDE SEQUENCE [LARGE SCALE GENOMIC DNA]</scope>
    <source>
        <strain evidence="2">cv. 10/8</strain>
        <tissue evidence="1">Leaf</tissue>
    </source>
</reference>
<proteinExistence type="predicted"/>
<keyword evidence="2" id="KW-1185">Reference proteome</keyword>
<name>A0A392Q0M8_9FABA</name>
<sequence>MWSAGIAAAAVRLVIFDGELHGDGGDVVVRRRF</sequence>
<dbReference type="EMBL" id="LXQA010105809">
    <property type="protein sequence ID" value="MCI17527.1"/>
    <property type="molecule type" value="Genomic_DNA"/>
</dbReference>
<evidence type="ECO:0000313" key="1">
    <source>
        <dbReference type="EMBL" id="MCI17527.1"/>
    </source>
</evidence>
<accession>A0A392Q0M8</accession>
<comment type="caution">
    <text evidence="1">The sequence shown here is derived from an EMBL/GenBank/DDBJ whole genome shotgun (WGS) entry which is preliminary data.</text>
</comment>
<dbReference type="AlphaFoldDB" id="A0A392Q0M8"/>
<evidence type="ECO:0000313" key="2">
    <source>
        <dbReference type="Proteomes" id="UP000265520"/>
    </source>
</evidence>
<protein>
    <submittedName>
        <fullName evidence="1">Uncharacterized protein</fullName>
    </submittedName>
</protein>